<keyword evidence="2" id="KW-1185">Reference proteome</keyword>
<comment type="caution">
    <text evidence="1">The sequence shown here is derived from an EMBL/GenBank/DDBJ whole genome shotgun (WGS) entry which is preliminary data.</text>
</comment>
<dbReference type="EMBL" id="JAPDDP010000105">
    <property type="protein sequence ID" value="MDA0185269.1"/>
    <property type="molecule type" value="Genomic_DNA"/>
</dbReference>
<dbReference type="InterPro" id="IPR040632">
    <property type="entry name" value="Sulfotransfer_4"/>
</dbReference>
<proteinExistence type="predicted"/>
<dbReference type="SUPFAM" id="SSF52540">
    <property type="entry name" value="P-loop containing nucleoside triphosphate hydrolases"/>
    <property type="match status" value="1"/>
</dbReference>
<sequence>MKVIGAGLPRTGTLSQKVALEMLGLAPCHHMVEVFANLETARLWRQAMEGELRAAEILKDHPACVDWPGSYHFVELMEDFPDAKVLLSARDGAAWAKSMRATIYETLYGDSLVGHMAAARRHVDPLWDETTDMLQEMWRRSGLMPSKDVTDAEMAAACDRYTAEVKATVPAERLLVWSPKEGWEPLCAFLELPVPDAPFPRVNDSESFADMVIDASLEAIQHHRAGTA</sequence>
<dbReference type="PANTHER" id="PTHR36978">
    <property type="entry name" value="P-LOOP CONTAINING NUCLEOTIDE TRIPHOSPHATE HYDROLASE"/>
    <property type="match status" value="1"/>
</dbReference>
<dbReference type="AlphaFoldDB" id="A0A9X3SB65"/>
<reference evidence="1" key="1">
    <citation type="submission" date="2022-10" db="EMBL/GenBank/DDBJ databases">
        <title>The WGS of Solirubrobacter phytolaccae KCTC 29190.</title>
        <authorList>
            <person name="Jiang Z."/>
        </authorList>
    </citation>
    <scope>NUCLEOTIDE SEQUENCE</scope>
    <source>
        <strain evidence="1">KCTC 29190</strain>
    </source>
</reference>
<dbReference type="PANTHER" id="PTHR36978:SF4">
    <property type="entry name" value="P-LOOP CONTAINING NUCLEOSIDE TRIPHOSPHATE HYDROLASE PROTEIN"/>
    <property type="match status" value="1"/>
</dbReference>
<dbReference type="RefSeq" id="WP_270029765.1">
    <property type="nucleotide sequence ID" value="NZ_JAPDDP010000105.1"/>
</dbReference>
<evidence type="ECO:0008006" key="3">
    <source>
        <dbReference type="Google" id="ProtNLM"/>
    </source>
</evidence>
<dbReference type="Pfam" id="PF17784">
    <property type="entry name" value="Sulfotransfer_4"/>
    <property type="match status" value="1"/>
</dbReference>
<dbReference type="InterPro" id="IPR027417">
    <property type="entry name" value="P-loop_NTPase"/>
</dbReference>
<gene>
    <name evidence="1" type="ORF">OJ997_33500</name>
</gene>
<name>A0A9X3SB65_9ACTN</name>
<organism evidence="1 2">
    <name type="scientific">Solirubrobacter phytolaccae</name>
    <dbReference type="NCBI Taxonomy" id="1404360"/>
    <lineage>
        <taxon>Bacteria</taxon>
        <taxon>Bacillati</taxon>
        <taxon>Actinomycetota</taxon>
        <taxon>Thermoleophilia</taxon>
        <taxon>Solirubrobacterales</taxon>
        <taxon>Solirubrobacteraceae</taxon>
        <taxon>Solirubrobacter</taxon>
    </lineage>
</organism>
<evidence type="ECO:0000313" key="2">
    <source>
        <dbReference type="Proteomes" id="UP001147653"/>
    </source>
</evidence>
<evidence type="ECO:0000313" key="1">
    <source>
        <dbReference type="EMBL" id="MDA0185269.1"/>
    </source>
</evidence>
<dbReference type="Gene3D" id="3.40.50.300">
    <property type="entry name" value="P-loop containing nucleotide triphosphate hydrolases"/>
    <property type="match status" value="1"/>
</dbReference>
<protein>
    <recommendedName>
        <fullName evidence="3">Sulfotransferase family protein</fullName>
    </recommendedName>
</protein>
<accession>A0A9X3SB65</accession>
<dbReference type="Proteomes" id="UP001147653">
    <property type="component" value="Unassembled WGS sequence"/>
</dbReference>